<dbReference type="EMBL" id="CP003660">
    <property type="protein sequence ID" value="AFZ61057.1"/>
    <property type="molecule type" value="Genomic_DNA"/>
</dbReference>
<reference evidence="2" key="1">
    <citation type="journal article" date="2013" name="Proc. Natl. Acad. Sci. U.S.A.">
        <title>Improving the coverage of the cyanobacterial phylum using diversity-driven genome sequencing.</title>
        <authorList>
            <person name="Shih P.M."/>
            <person name="Wu D."/>
            <person name="Latifi A."/>
            <person name="Axen S.D."/>
            <person name="Fewer D.P."/>
            <person name="Talla E."/>
            <person name="Calteau A."/>
            <person name="Cai F."/>
            <person name="Tandeau de Marsac N."/>
            <person name="Rippka R."/>
            <person name="Herdman M."/>
            <person name="Sivonen K."/>
            <person name="Coursin T."/>
            <person name="Laurent T."/>
            <person name="Goodwin L."/>
            <person name="Nolan M."/>
            <person name="Davenport K.W."/>
            <person name="Han C.S."/>
            <person name="Rubin E.M."/>
            <person name="Eisen J.A."/>
            <person name="Woyke T."/>
            <person name="Gugger M."/>
            <person name="Kerfeld C.A."/>
        </authorList>
    </citation>
    <scope>NUCLEOTIDE SEQUENCE [LARGE SCALE GENOMIC DNA]</scope>
    <source>
        <strain evidence="2">ATCC 27899 / PCC 7122</strain>
    </source>
</reference>
<dbReference type="AlphaFoldDB" id="K9ZR70"/>
<dbReference type="KEGG" id="acy:Anacy_5756"/>
<evidence type="ECO:0000313" key="2">
    <source>
        <dbReference type="Proteomes" id="UP000010474"/>
    </source>
</evidence>
<geneLocation type="plasmid" evidence="1 2">
    <name>pANACY.01</name>
</geneLocation>
<accession>K9ZR70</accession>
<name>K9ZR70_ANACC</name>
<organism evidence="1 2">
    <name type="scientific">Anabaena cylindrica (strain ATCC 27899 / PCC 7122)</name>
    <dbReference type="NCBI Taxonomy" id="272123"/>
    <lineage>
        <taxon>Bacteria</taxon>
        <taxon>Bacillati</taxon>
        <taxon>Cyanobacteriota</taxon>
        <taxon>Cyanophyceae</taxon>
        <taxon>Nostocales</taxon>
        <taxon>Nostocaceae</taxon>
        <taxon>Anabaena</taxon>
    </lineage>
</organism>
<dbReference type="Proteomes" id="UP000010474">
    <property type="component" value="Plasmid pANACY.01"/>
</dbReference>
<keyword evidence="2" id="KW-1185">Reference proteome</keyword>
<protein>
    <submittedName>
        <fullName evidence="1">Uncharacterized protein</fullName>
    </submittedName>
</protein>
<dbReference type="HOGENOM" id="CLU_2803002_0_0_3"/>
<gene>
    <name evidence="1" type="ordered locus">Anacy_5756</name>
</gene>
<proteinExistence type="predicted"/>
<keyword evidence="1" id="KW-0614">Plasmid</keyword>
<sequence>MYYGIGCCQQFQIQILTTGTEYLEDKGVYLQGHHFFITMYIFPISMSDFKIRQKKSPYEADSSFTYS</sequence>
<evidence type="ECO:0000313" key="1">
    <source>
        <dbReference type="EMBL" id="AFZ61057.1"/>
    </source>
</evidence>